<comment type="similarity">
    <text evidence="1">Belongs to the bacterial solute-binding protein 3 family.</text>
</comment>
<dbReference type="EMBL" id="AWSQ01000004">
    <property type="protein sequence ID" value="KFX68799.1"/>
    <property type="molecule type" value="Genomic_DNA"/>
</dbReference>
<dbReference type="InterPro" id="IPR001638">
    <property type="entry name" value="Solute-binding_3/MltF_N"/>
</dbReference>
<gene>
    <name evidence="5" type="ORF">TMS3_0115020</name>
</gene>
<dbReference type="PANTHER" id="PTHR35936">
    <property type="entry name" value="MEMBRANE-BOUND LYTIC MUREIN TRANSGLYCOSYLASE F"/>
    <property type="match status" value="1"/>
</dbReference>
<dbReference type="PANTHER" id="PTHR35936:SF17">
    <property type="entry name" value="ARGININE-BINDING EXTRACELLULAR PROTEIN ARTP"/>
    <property type="match status" value="1"/>
</dbReference>
<keyword evidence="2 3" id="KW-0732">Signal</keyword>
<comment type="caution">
    <text evidence="5">The sequence shown here is derived from an EMBL/GenBank/DDBJ whole genome shotgun (WGS) entry which is preliminary data.</text>
</comment>
<evidence type="ECO:0000256" key="3">
    <source>
        <dbReference type="SAM" id="SignalP"/>
    </source>
</evidence>
<evidence type="ECO:0000313" key="6">
    <source>
        <dbReference type="Proteomes" id="UP000030063"/>
    </source>
</evidence>
<name>A0A0A1YJH1_9PSED</name>
<sequence length="260" mass="28618">MNRYSTLKTLGLATLVAFACTAQAADKHLRLGIEAAYPPFAYKTPDNQIQGFDYDIGQALCAEMKVTCEWKEVEFDGLIPSLKVRKIDAALSSVSITEERLKSVDFSHSYYRVPAKLVARTGNGIDSIPADLKGKRIGVQRATNFDRYASEYFEPAGAEIVRYGTQNEVFLDLLAGRLDASLAGSIAIEEGLLKKPEGSPFQFVGPNFSEEQYFGTGAGIAVRKNDPLAAELNKALAAIRANGTYEQIRKKYFDFDIYGD</sequence>
<feature type="chain" id="PRO_5001984311" evidence="3">
    <location>
        <begin position="25"/>
        <end position="260"/>
    </location>
</feature>
<evidence type="ECO:0000256" key="2">
    <source>
        <dbReference type="ARBA" id="ARBA00022729"/>
    </source>
</evidence>
<feature type="signal peptide" evidence="3">
    <location>
        <begin position="1"/>
        <end position="24"/>
    </location>
</feature>
<dbReference type="OrthoDB" id="9768183at2"/>
<protein>
    <submittedName>
        <fullName evidence="5">ABC transporter substrate-binding protein</fullName>
    </submittedName>
</protein>
<reference evidence="5 6" key="1">
    <citation type="journal article" date="2014" name="Genome Announc.">
        <title>Draft Genome Sequence of Petroleum Oil-Degrading Marine Bacterium Pseudomonas taeanensis Strain MS-3, Isolated from a Crude Oil-Contaminated Seashore.</title>
        <authorList>
            <person name="Lee S.Y."/>
            <person name="Kim S.H."/>
            <person name="Lee D.G."/>
            <person name="Shin S."/>
            <person name="Yun S.H."/>
            <person name="Choi C.W."/>
            <person name="Chung Y.H."/>
            <person name="Choi J.S."/>
            <person name="Kahng H.Y."/>
            <person name="Kim S.I."/>
        </authorList>
    </citation>
    <scope>NUCLEOTIDE SEQUENCE [LARGE SCALE GENOMIC DNA]</scope>
    <source>
        <strain evidence="5 6">MS-3</strain>
    </source>
</reference>
<dbReference type="SMART" id="SM00062">
    <property type="entry name" value="PBPb"/>
    <property type="match status" value="1"/>
</dbReference>
<dbReference type="RefSeq" id="WP_025166024.1">
    <property type="nucleotide sequence ID" value="NZ_AWSQ01000004.1"/>
</dbReference>
<dbReference type="Gene3D" id="3.40.190.10">
    <property type="entry name" value="Periplasmic binding protein-like II"/>
    <property type="match status" value="2"/>
</dbReference>
<dbReference type="AlphaFoldDB" id="A0A0A1YJH1"/>
<proteinExistence type="inferred from homology"/>
<organism evidence="5 6">
    <name type="scientific">Pseudomonas taeanensis MS-3</name>
    <dbReference type="NCBI Taxonomy" id="1395571"/>
    <lineage>
        <taxon>Bacteria</taxon>
        <taxon>Pseudomonadati</taxon>
        <taxon>Pseudomonadota</taxon>
        <taxon>Gammaproteobacteria</taxon>
        <taxon>Pseudomonadales</taxon>
        <taxon>Pseudomonadaceae</taxon>
        <taxon>Pseudomonas</taxon>
    </lineage>
</organism>
<evidence type="ECO:0000313" key="5">
    <source>
        <dbReference type="EMBL" id="KFX68799.1"/>
    </source>
</evidence>
<dbReference type="SUPFAM" id="SSF53850">
    <property type="entry name" value="Periplasmic binding protein-like II"/>
    <property type="match status" value="1"/>
</dbReference>
<dbReference type="Pfam" id="PF00497">
    <property type="entry name" value="SBP_bac_3"/>
    <property type="match status" value="1"/>
</dbReference>
<dbReference type="STRING" id="1395571.TMS3_0115020"/>
<evidence type="ECO:0000256" key="1">
    <source>
        <dbReference type="ARBA" id="ARBA00010333"/>
    </source>
</evidence>
<dbReference type="PROSITE" id="PS51257">
    <property type="entry name" value="PROKAR_LIPOPROTEIN"/>
    <property type="match status" value="1"/>
</dbReference>
<keyword evidence="6" id="KW-1185">Reference proteome</keyword>
<dbReference type="eggNOG" id="COG0834">
    <property type="taxonomic scope" value="Bacteria"/>
</dbReference>
<dbReference type="CDD" id="cd13703">
    <property type="entry name" value="PBP2_HisJ_LAO"/>
    <property type="match status" value="1"/>
</dbReference>
<dbReference type="Proteomes" id="UP000030063">
    <property type="component" value="Unassembled WGS sequence"/>
</dbReference>
<evidence type="ECO:0000259" key="4">
    <source>
        <dbReference type="SMART" id="SM00062"/>
    </source>
</evidence>
<feature type="domain" description="Solute-binding protein family 3/N-terminal" evidence="4">
    <location>
        <begin position="28"/>
        <end position="256"/>
    </location>
</feature>
<accession>A0A0A1YJH1</accession>